<name>A0ABX2TIA0_9PROT</name>
<reference evidence="1 2" key="1">
    <citation type="submission" date="2020-05" db="EMBL/GenBank/DDBJ databases">
        <title>Azospirillum oleiclasticum sp. nov, a nitrogen-fixing and heavy crude oil-emulsifying bacterium isolated from the crude oil of Yumen Oilfield.</title>
        <authorList>
            <person name="Wu D."/>
            <person name="Cai M."/>
            <person name="Zhang X."/>
        </authorList>
    </citation>
    <scope>NUCLEOTIDE SEQUENCE [LARGE SCALE GENOMIC DNA]</scope>
    <source>
        <strain evidence="1 2">ROY-1-1-2</strain>
    </source>
</reference>
<protein>
    <submittedName>
        <fullName evidence="1">Uncharacterized protein</fullName>
    </submittedName>
</protein>
<gene>
    <name evidence="1" type="ORF">HND93_30000</name>
</gene>
<dbReference type="EMBL" id="JABFDB010000033">
    <property type="protein sequence ID" value="NYZ23956.1"/>
    <property type="molecule type" value="Genomic_DNA"/>
</dbReference>
<dbReference type="Gene3D" id="3.40.50.2000">
    <property type="entry name" value="Glycogen Phosphorylase B"/>
    <property type="match status" value="1"/>
</dbReference>
<organism evidence="1 2">
    <name type="scientific">Azospirillum oleiclasticum</name>
    <dbReference type="NCBI Taxonomy" id="2735135"/>
    <lineage>
        <taxon>Bacteria</taxon>
        <taxon>Pseudomonadati</taxon>
        <taxon>Pseudomonadota</taxon>
        <taxon>Alphaproteobacteria</taxon>
        <taxon>Rhodospirillales</taxon>
        <taxon>Azospirillaceae</taxon>
        <taxon>Azospirillum</taxon>
    </lineage>
</organism>
<accession>A0ABX2TIA0</accession>
<proteinExistence type="predicted"/>
<dbReference type="Proteomes" id="UP000584642">
    <property type="component" value="Unassembled WGS sequence"/>
</dbReference>
<keyword evidence="2" id="KW-1185">Reference proteome</keyword>
<comment type="caution">
    <text evidence="1">The sequence shown here is derived from an EMBL/GenBank/DDBJ whole genome shotgun (WGS) entry which is preliminary data.</text>
</comment>
<evidence type="ECO:0000313" key="2">
    <source>
        <dbReference type="Proteomes" id="UP000584642"/>
    </source>
</evidence>
<dbReference type="RefSeq" id="WP_180285737.1">
    <property type="nucleotide sequence ID" value="NZ_JABFDB010000033.1"/>
</dbReference>
<sequence>MAAYDRALAVDPDLTSAAANRAAILVRLADEVWRIRDLVHRAGAASGVSVAGMILSAVAGTLRGWAWDSTTPSAAVAVELVIDGSAHGIQRAALPCPPLERSVVGNGRHGFAFTLPDLVRDGRFHRLGVRVAGTDDGWVCPALLLRQGGTTTDSVAIQTPPRLDRDTLEDVYTERIRPPATRPEAMLLVRALGSGLGQPPSGAVWPALAETCDALLDLVPRGETGGASGGTGLAAAIDDRMNSFLAKTLAPFLGGMNAGGPGPAVLFVASIPYFMILREAIHLRRNGFRVFLLSLHEPEPAVRSLFRAHFDGMAHAGGNLFVLRGILRASAPAVFHVQCWMWHYHLARMAIEARRDAKVVCEFYDVTSVYAERDFLCMNWTNREVDFDLHMEDHILHNADGVITRFPEATMRAWERRFGAMPPWITMQTWPCPDFMDDGGPKLSEQDGALHLVYAGGIVPGTLEPMLFPEVTMPDAFRRLLRQGIRIDLLHDPNRRINPDDPVYQPYIRLQREFAGFRIIDGAPPDRVASRLKLYDFGMLLMNFDLGSVQIREEQRTGVMATKLYTYLEAHIPFVVNAEYTAMARFAEEHGIGIAVSTDQLDRLEGILRAADRDRLNANIRTFNDRFGMPRRIHDLIGFYQRIGAI</sequence>
<evidence type="ECO:0000313" key="1">
    <source>
        <dbReference type="EMBL" id="NYZ23956.1"/>
    </source>
</evidence>